<dbReference type="GO" id="GO:0022627">
    <property type="term" value="C:cytosolic small ribosomal subunit"/>
    <property type="evidence" value="ECO:0007669"/>
    <property type="project" value="TreeGrafter"/>
</dbReference>
<dbReference type="Gene3D" id="3.30.160.100">
    <property type="entry name" value="Ribosome hibernation promotion factor-like"/>
    <property type="match status" value="1"/>
</dbReference>
<dbReference type="EMBL" id="VOSL01000058">
    <property type="protein sequence ID" value="TXD33980.1"/>
    <property type="molecule type" value="Genomic_DNA"/>
</dbReference>
<proteinExistence type="predicted"/>
<keyword evidence="1" id="KW-0810">Translation regulation</keyword>
<protein>
    <submittedName>
        <fullName evidence="3">Ribosome-associated translation inhibitor RaiA</fullName>
    </submittedName>
</protein>
<dbReference type="SUPFAM" id="SSF69754">
    <property type="entry name" value="Ribosome binding protein Y (YfiA homologue)"/>
    <property type="match status" value="1"/>
</dbReference>
<comment type="caution">
    <text evidence="3">The sequence shown here is derived from an EMBL/GenBank/DDBJ whole genome shotgun (WGS) entry which is preliminary data.</text>
</comment>
<organism evidence="3 4">
    <name type="scientific">Lujinxingia vulgaris</name>
    <dbReference type="NCBI Taxonomy" id="2600176"/>
    <lineage>
        <taxon>Bacteria</taxon>
        <taxon>Deltaproteobacteria</taxon>
        <taxon>Bradymonadales</taxon>
        <taxon>Lujinxingiaceae</taxon>
        <taxon>Lujinxingia</taxon>
    </lineage>
</organism>
<dbReference type="Pfam" id="PF02482">
    <property type="entry name" value="Ribosomal_S30AE"/>
    <property type="match status" value="1"/>
</dbReference>
<dbReference type="RefSeq" id="WP_146975453.1">
    <property type="nucleotide sequence ID" value="NZ_VOSL01000058.1"/>
</dbReference>
<dbReference type="GO" id="GO:0043024">
    <property type="term" value="F:ribosomal small subunit binding"/>
    <property type="evidence" value="ECO:0007669"/>
    <property type="project" value="TreeGrafter"/>
</dbReference>
<reference evidence="3 4" key="1">
    <citation type="submission" date="2019-08" db="EMBL/GenBank/DDBJ databases">
        <title>Bradymonadales sp. TMQ2.</title>
        <authorList>
            <person name="Liang Q."/>
        </authorList>
    </citation>
    <scope>NUCLEOTIDE SEQUENCE [LARGE SCALE GENOMIC DNA]</scope>
    <source>
        <strain evidence="3 4">TMQ2</strain>
    </source>
</reference>
<dbReference type="Pfam" id="PF16321">
    <property type="entry name" value="Ribosom_S30AE_C"/>
    <property type="match status" value="1"/>
</dbReference>
<evidence type="ECO:0000259" key="2">
    <source>
        <dbReference type="Pfam" id="PF16321"/>
    </source>
</evidence>
<dbReference type="OrthoDB" id="9794975at2"/>
<sequence>MNANVSFRNMDSSASLRNYATAKLERICDKYVQGKIDASVVMTVEKFWHIADFTLQIKNLTVKGAERSEDMYSSIDLALDKIEKQLRRHKDRLRDHKPTNGQAKMFKMAVVSPLAAEAAGDIDSEFAEDYELYPEPSAAEEVPVVETVNTPSGRVSVLRNKLYEAKPMSIDEAVLQLDLLEDRQFFVFTNAETQAINVVYKRDDKNVGVIET</sequence>
<dbReference type="InterPro" id="IPR050574">
    <property type="entry name" value="HPF/YfiA_ribosome-assoc"/>
</dbReference>
<dbReference type="InterPro" id="IPR036567">
    <property type="entry name" value="RHF-like"/>
</dbReference>
<dbReference type="InterPro" id="IPR032528">
    <property type="entry name" value="Ribosom_S30AE_C"/>
</dbReference>
<dbReference type="AlphaFoldDB" id="A0A5C6X5K1"/>
<feature type="domain" description="Sigma 54 modulation/S30EA ribosomal protein C-terminal" evidence="2">
    <location>
        <begin position="156"/>
        <end position="209"/>
    </location>
</feature>
<accession>A0A5C6X5K1</accession>
<evidence type="ECO:0000313" key="4">
    <source>
        <dbReference type="Proteomes" id="UP000321046"/>
    </source>
</evidence>
<dbReference type="Proteomes" id="UP000321046">
    <property type="component" value="Unassembled WGS sequence"/>
</dbReference>
<dbReference type="PANTHER" id="PTHR33231:SF1">
    <property type="entry name" value="30S RIBOSOMAL PROTEIN"/>
    <property type="match status" value="1"/>
</dbReference>
<dbReference type="CDD" id="cd00552">
    <property type="entry name" value="RaiA"/>
    <property type="match status" value="1"/>
</dbReference>
<gene>
    <name evidence="3" type="primary">raiA</name>
    <name evidence="3" type="ORF">FRC96_14615</name>
</gene>
<evidence type="ECO:0000313" key="3">
    <source>
        <dbReference type="EMBL" id="TXD33980.1"/>
    </source>
</evidence>
<dbReference type="Gene3D" id="3.30.505.50">
    <property type="entry name" value="Sigma 54 modulation/S30EA ribosomal protein, C-terminal domain"/>
    <property type="match status" value="1"/>
</dbReference>
<dbReference type="GO" id="GO:0045900">
    <property type="term" value="P:negative regulation of translational elongation"/>
    <property type="evidence" value="ECO:0007669"/>
    <property type="project" value="TreeGrafter"/>
</dbReference>
<name>A0A5C6X5K1_9DELT</name>
<dbReference type="InterPro" id="IPR003489">
    <property type="entry name" value="RHF/RaiA"/>
</dbReference>
<dbReference type="NCBIfam" id="TIGR00741">
    <property type="entry name" value="yfiA"/>
    <property type="match status" value="1"/>
</dbReference>
<dbReference type="InterPro" id="IPR038416">
    <property type="entry name" value="Ribosom_S30AE_C_sf"/>
</dbReference>
<dbReference type="PANTHER" id="PTHR33231">
    <property type="entry name" value="30S RIBOSOMAL PROTEIN"/>
    <property type="match status" value="1"/>
</dbReference>
<evidence type="ECO:0000256" key="1">
    <source>
        <dbReference type="ARBA" id="ARBA00022845"/>
    </source>
</evidence>